<protein>
    <submittedName>
        <fullName evidence="2">Uncharacterized protein</fullName>
    </submittedName>
</protein>
<gene>
    <name evidence="2" type="ORF">DCCM_4896</name>
</gene>
<name>A0A2L2XP57_9FIRM</name>
<dbReference type="EMBL" id="BFAV01000182">
    <property type="protein sequence ID" value="GBF35761.1"/>
    <property type="molecule type" value="Genomic_DNA"/>
</dbReference>
<dbReference type="AlphaFoldDB" id="A0A2L2XP57"/>
<dbReference type="Proteomes" id="UP000239549">
    <property type="component" value="Unassembled WGS sequence"/>
</dbReference>
<reference evidence="3" key="1">
    <citation type="submission" date="2018-02" db="EMBL/GenBank/DDBJ databases">
        <title>Genome sequence of Desulfocucumis palustris strain NAW-5.</title>
        <authorList>
            <person name="Watanabe M."/>
            <person name="Kojima H."/>
            <person name="Fukui M."/>
        </authorList>
    </citation>
    <scope>NUCLEOTIDE SEQUENCE [LARGE SCALE GENOMIC DNA]</scope>
    <source>
        <strain evidence="3">NAW-5</strain>
    </source>
</reference>
<feature type="compositionally biased region" description="Acidic residues" evidence="1">
    <location>
        <begin position="85"/>
        <end position="110"/>
    </location>
</feature>
<evidence type="ECO:0000313" key="3">
    <source>
        <dbReference type="Proteomes" id="UP000239549"/>
    </source>
</evidence>
<organism evidence="2 3">
    <name type="scientific">Desulfocucumis palustris</name>
    <dbReference type="NCBI Taxonomy" id="1898651"/>
    <lineage>
        <taxon>Bacteria</taxon>
        <taxon>Bacillati</taxon>
        <taxon>Bacillota</taxon>
        <taxon>Clostridia</taxon>
        <taxon>Eubacteriales</taxon>
        <taxon>Desulfocucumaceae</taxon>
        <taxon>Desulfocucumis</taxon>
    </lineage>
</organism>
<evidence type="ECO:0000256" key="1">
    <source>
        <dbReference type="SAM" id="MobiDB-lite"/>
    </source>
</evidence>
<sequence length="128" mass="14013">MFSMNELELARRFSEDIDKILKDGRAGITPPEGAREDYAEAIELARELAVLDLTGECGTAGGLRRRLLEKLGGNKGAETGREDSGLDDDELDDGELDDDELDDGELDDGELDRVAGGINQHRDRPPEE</sequence>
<evidence type="ECO:0000313" key="2">
    <source>
        <dbReference type="EMBL" id="GBF35761.1"/>
    </source>
</evidence>
<proteinExistence type="predicted"/>
<feature type="region of interest" description="Disordered" evidence="1">
    <location>
        <begin position="70"/>
        <end position="128"/>
    </location>
</feature>
<comment type="caution">
    <text evidence="2">The sequence shown here is derived from an EMBL/GenBank/DDBJ whole genome shotgun (WGS) entry which is preliminary data.</text>
</comment>
<accession>A0A2L2XP57</accession>
<keyword evidence="3" id="KW-1185">Reference proteome</keyword>